<keyword evidence="4 11" id="KW-0963">Cytoplasm</keyword>
<dbReference type="RefSeq" id="WP_160645485.1">
    <property type="nucleotide sequence ID" value="NZ_SIJB01000017.1"/>
</dbReference>
<dbReference type="HAMAP" id="MF_00834">
    <property type="entry name" value="BioA"/>
    <property type="match status" value="1"/>
</dbReference>
<dbReference type="PANTHER" id="PTHR42684:SF17">
    <property type="entry name" value="ADENOSYLMETHIONINE-8-AMINO-7-OXONONANOATE AMINOTRANSFERASE"/>
    <property type="match status" value="1"/>
</dbReference>
<dbReference type="NCBIfam" id="TIGR00508">
    <property type="entry name" value="bioA"/>
    <property type="match status" value="1"/>
</dbReference>
<comment type="function">
    <text evidence="11">Catalyzes the transfer of the alpha-amino group from S-adenosyl-L-methionine (SAM) to 7-keto-8-aminopelargonic acid (KAPA) to form 7,8-diaminopelargonic acid (DAPA). It is the only aminotransferase known to utilize SAM as an amino donor.</text>
</comment>
<dbReference type="Proteomes" id="UP000448943">
    <property type="component" value="Unassembled WGS sequence"/>
</dbReference>
<feature type="binding site" evidence="11">
    <location>
        <position position="58"/>
    </location>
    <ligand>
        <name>substrate</name>
    </ligand>
</feature>
<feature type="modified residue" description="N6-(pyridoxal phosphate)lysine" evidence="11">
    <location>
        <position position="287"/>
    </location>
</feature>
<evidence type="ECO:0000256" key="2">
    <source>
        <dbReference type="ARBA" id="ARBA00004496"/>
    </source>
</evidence>
<feature type="binding site" evidence="11">
    <location>
        <position position="322"/>
    </location>
    <ligand>
        <name>substrate</name>
    </ligand>
</feature>
<dbReference type="EC" id="2.6.1.62" evidence="11"/>
<dbReference type="GO" id="GO:0030170">
    <property type="term" value="F:pyridoxal phosphate binding"/>
    <property type="evidence" value="ECO:0007669"/>
    <property type="project" value="UniProtKB-UniRule"/>
</dbReference>
<comment type="subunit">
    <text evidence="3 11">Homodimer.</text>
</comment>
<dbReference type="PROSITE" id="PS00600">
    <property type="entry name" value="AA_TRANSFER_CLASS_3"/>
    <property type="match status" value="1"/>
</dbReference>
<feature type="site" description="Participates in the substrate recognition with KAPA and in a stacking interaction with the adenine ring of SAM" evidence="11">
    <location>
        <position position="21"/>
    </location>
</feature>
<evidence type="ECO:0000256" key="1">
    <source>
        <dbReference type="ARBA" id="ARBA00001933"/>
    </source>
</evidence>
<dbReference type="AlphaFoldDB" id="A0A6N9Q281"/>
<gene>
    <name evidence="11 12" type="primary">bioA</name>
    <name evidence="12" type="ORF">ERL59_06945</name>
</gene>
<dbReference type="Gene3D" id="3.90.1150.10">
    <property type="entry name" value="Aspartate Aminotransferase, domain 1"/>
    <property type="match status" value="1"/>
</dbReference>
<evidence type="ECO:0000256" key="5">
    <source>
        <dbReference type="ARBA" id="ARBA00022576"/>
    </source>
</evidence>
<organism evidence="12 13">
    <name type="scientific">Chengkuizengella marina</name>
    <dbReference type="NCBI Taxonomy" id="2507566"/>
    <lineage>
        <taxon>Bacteria</taxon>
        <taxon>Bacillati</taxon>
        <taxon>Bacillota</taxon>
        <taxon>Bacilli</taxon>
        <taxon>Bacillales</taxon>
        <taxon>Paenibacillaceae</taxon>
        <taxon>Chengkuizengella</taxon>
    </lineage>
</organism>
<dbReference type="UniPathway" id="UPA00078">
    <property type="reaction ID" value="UER00160"/>
</dbReference>
<dbReference type="InterPro" id="IPR015424">
    <property type="entry name" value="PyrdxlP-dep_Trfase"/>
</dbReference>
<accession>A0A6N9Q281</accession>
<comment type="subcellular location">
    <subcellularLocation>
        <location evidence="2 11">Cytoplasm</location>
    </subcellularLocation>
</comment>
<comment type="catalytic activity">
    <reaction evidence="11">
        <text>(8S)-8-amino-7-oxononanoate + S-adenosyl-L-methionine = S-adenosyl-4-methylsulfanyl-2-oxobutanoate + (7R,8S)-7,8-diammoniononanoate</text>
        <dbReference type="Rhea" id="RHEA:16861"/>
        <dbReference type="ChEBI" id="CHEBI:16490"/>
        <dbReference type="ChEBI" id="CHEBI:59789"/>
        <dbReference type="ChEBI" id="CHEBI:149468"/>
        <dbReference type="ChEBI" id="CHEBI:149469"/>
        <dbReference type="EC" id="2.6.1.62"/>
    </reaction>
</comment>
<dbReference type="EMBL" id="SIJB01000017">
    <property type="protein sequence ID" value="NBI28690.1"/>
    <property type="molecule type" value="Genomic_DNA"/>
</dbReference>
<dbReference type="PIRSF" id="PIRSF000521">
    <property type="entry name" value="Transaminase_4ab_Lys_Orn"/>
    <property type="match status" value="1"/>
</dbReference>
<dbReference type="FunFam" id="3.40.640.10:FF:000078">
    <property type="entry name" value="Adenosylmethionine-8-amino-7-oxononanoate aminotransferase"/>
    <property type="match status" value="1"/>
</dbReference>
<evidence type="ECO:0000256" key="4">
    <source>
        <dbReference type="ARBA" id="ARBA00022490"/>
    </source>
</evidence>
<evidence type="ECO:0000256" key="11">
    <source>
        <dbReference type="HAMAP-Rule" id="MF_00834"/>
    </source>
</evidence>
<evidence type="ECO:0000313" key="13">
    <source>
        <dbReference type="Proteomes" id="UP000448943"/>
    </source>
</evidence>
<keyword evidence="6 11" id="KW-0808">Transferase</keyword>
<dbReference type="Gene3D" id="3.40.640.10">
    <property type="entry name" value="Type I PLP-dependent aspartate aminotransferase-like (Major domain)"/>
    <property type="match status" value="1"/>
</dbReference>
<feature type="binding site" evidence="11">
    <location>
        <position position="287"/>
    </location>
    <ligand>
        <name>substrate</name>
    </ligand>
</feature>
<keyword evidence="5 11" id="KW-0032">Aminotransferase</keyword>
<reference evidence="12 13" key="1">
    <citation type="submission" date="2019-01" db="EMBL/GenBank/DDBJ databases">
        <title>Chengkuizengella sp. nov., isolated from deep-sea sediment of East Pacific Ocean.</title>
        <authorList>
            <person name="Yang J."/>
            <person name="Lai Q."/>
            <person name="Shao Z."/>
        </authorList>
    </citation>
    <scope>NUCLEOTIDE SEQUENCE [LARGE SCALE GENOMIC DNA]</scope>
    <source>
        <strain evidence="12 13">YPA3-1-1</strain>
    </source>
</reference>
<name>A0A6N9Q281_9BACL</name>
<comment type="cofactor">
    <cofactor evidence="1 11">
        <name>pyridoxal 5'-phosphate</name>
        <dbReference type="ChEBI" id="CHEBI:597326"/>
    </cofactor>
</comment>
<feature type="binding site" evidence="11">
    <location>
        <position position="151"/>
    </location>
    <ligand>
        <name>substrate</name>
    </ligand>
</feature>
<dbReference type="GO" id="GO:0009102">
    <property type="term" value="P:biotin biosynthetic process"/>
    <property type="evidence" value="ECO:0007669"/>
    <property type="project" value="UniProtKB-UniRule"/>
</dbReference>
<keyword evidence="13" id="KW-1185">Reference proteome</keyword>
<evidence type="ECO:0000256" key="6">
    <source>
        <dbReference type="ARBA" id="ARBA00022679"/>
    </source>
</evidence>
<dbReference type="InterPro" id="IPR015421">
    <property type="entry name" value="PyrdxlP-dep_Trfase_major"/>
</dbReference>
<dbReference type="InterPro" id="IPR015422">
    <property type="entry name" value="PyrdxlP-dep_Trfase_small"/>
</dbReference>
<evidence type="ECO:0000256" key="3">
    <source>
        <dbReference type="ARBA" id="ARBA00011738"/>
    </source>
</evidence>
<keyword evidence="8 11" id="KW-0093">Biotin biosynthesis</keyword>
<evidence type="ECO:0000256" key="7">
    <source>
        <dbReference type="ARBA" id="ARBA00022691"/>
    </source>
</evidence>
<feature type="binding site" evidence="11">
    <location>
        <begin position="118"/>
        <end position="119"/>
    </location>
    <ligand>
        <name>pyridoxal 5'-phosphate</name>
        <dbReference type="ChEBI" id="CHEBI:597326"/>
    </ligand>
</feature>
<keyword evidence="7 11" id="KW-0949">S-adenosyl-L-methionine</keyword>
<sequence>MDIQLKNKLLKNDRDYVWHPFTQMKDYEKQDHVLIEKAEGIYLYDADGSKYYDTVSSWWVNIHGHSHPRIRAAIDKQMSEMDHVMFSGFTHRPAIELSEKLVEITPEGLNKVFFSDNGSTAVEVALKMSFQYWLHLGKKEKNKFVFLDNSYHGDTIGAVSVGGVELFHSVFKPLLFDSYKVSSPNPFAWQQKGVSEDEAVSKCLDEVRSLFEEKAEEIAGFVIEPLVQAAGGMIVYPSSYLIGIRELCDEFDIHLIADEVAVGFGRTGKLFACEHAGISPDLMCLSKGLTAGVMPLSVTLSTLKIFDAFYDEYETFKTFFHGHSFTGNPLACAVALENLKIFEDNKVIEMIQPTSKYLQQRFPEFSDLKHIGNVRGIGMIAAMDIFEDKAKGLNYATNKRTGYQVYLTGLKHGLIMRPLGDTIYVWLPLCTTIDDIDQILYKINNVLIDLELA</sequence>
<dbReference type="NCBIfam" id="NF004624">
    <property type="entry name" value="PRK05964.1"/>
    <property type="match status" value="1"/>
</dbReference>
<feature type="binding site" evidence="11">
    <location>
        <position position="258"/>
    </location>
    <ligand>
        <name>pyridoxal 5'-phosphate</name>
        <dbReference type="ChEBI" id="CHEBI:597326"/>
    </ligand>
</feature>
<evidence type="ECO:0000313" key="12">
    <source>
        <dbReference type="EMBL" id="NBI28690.1"/>
    </source>
</evidence>
<evidence type="ECO:0000256" key="10">
    <source>
        <dbReference type="ARBA" id="ARBA00060970"/>
    </source>
</evidence>
<dbReference type="InterPro" id="IPR005814">
    <property type="entry name" value="Aminotrans_3"/>
</dbReference>
<dbReference type="InterPro" id="IPR005815">
    <property type="entry name" value="BioA"/>
</dbReference>
<dbReference type="GO" id="GO:0005737">
    <property type="term" value="C:cytoplasm"/>
    <property type="evidence" value="ECO:0007669"/>
    <property type="project" value="UniProtKB-SubCell"/>
</dbReference>
<dbReference type="OrthoDB" id="9807885at2"/>
<dbReference type="SUPFAM" id="SSF53383">
    <property type="entry name" value="PLP-dependent transferases"/>
    <property type="match status" value="1"/>
</dbReference>
<keyword evidence="9 11" id="KW-0663">Pyridoxal phosphate</keyword>
<feature type="binding site" evidence="11">
    <location>
        <begin position="323"/>
        <end position="324"/>
    </location>
    <ligand>
        <name>pyridoxal 5'-phosphate</name>
        <dbReference type="ChEBI" id="CHEBI:597326"/>
    </ligand>
</feature>
<comment type="pathway">
    <text evidence="11">Cofactor biosynthesis; biotin biosynthesis; 7,8-diaminononanoate from 8-amino-7-oxononanoate (SAM route): step 1/1.</text>
</comment>
<evidence type="ECO:0000256" key="9">
    <source>
        <dbReference type="ARBA" id="ARBA00022898"/>
    </source>
</evidence>
<comment type="caution">
    <text evidence="12">The sequence shown here is derived from an EMBL/GenBank/DDBJ whole genome shotgun (WGS) entry which is preliminary data.</text>
</comment>
<dbReference type="InterPro" id="IPR049704">
    <property type="entry name" value="Aminotrans_3_PPA_site"/>
</dbReference>
<evidence type="ECO:0000256" key="8">
    <source>
        <dbReference type="ARBA" id="ARBA00022756"/>
    </source>
</evidence>
<dbReference type="PANTHER" id="PTHR42684">
    <property type="entry name" value="ADENOSYLMETHIONINE-8-AMINO-7-OXONONANOATE AMINOTRANSFERASE"/>
    <property type="match status" value="1"/>
</dbReference>
<dbReference type="Pfam" id="PF00202">
    <property type="entry name" value="Aminotran_3"/>
    <property type="match status" value="1"/>
</dbReference>
<comment type="similarity">
    <text evidence="10 11">Belongs to the class-III pyridoxal-phosphate-dependent aminotransferase family. BioA subfamily.</text>
</comment>
<dbReference type="CDD" id="cd00610">
    <property type="entry name" value="OAT_like"/>
    <property type="match status" value="1"/>
</dbReference>
<protein>
    <recommendedName>
        <fullName evidence="11">Adenosylmethionine-8-amino-7-oxononanoate aminotransferase</fullName>
        <ecNumber evidence="11">2.6.1.62</ecNumber>
    </recommendedName>
    <alternativeName>
        <fullName evidence="11">7,8-diamino-pelargonic acid aminotransferase</fullName>
        <shortName evidence="11">DAPA AT</shortName>
        <shortName evidence="11">DAPA aminotransferase</shortName>
    </alternativeName>
    <alternativeName>
        <fullName evidence="11">7,8-diaminononanoate synthase</fullName>
        <shortName evidence="11">DANS</shortName>
    </alternativeName>
    <alternativeName>
        <fullName evidence="11">Diaminopelargonic acid synthase</fullName>
    </alternativeName>
</protein>
<proteinExistence type="inferred from homology"/>
<dbReference type="GO" id="GO:0004015">
    <property type="term" value="F:adenosylmethionine-8-amino-7-oxononanoate transaminase activity"/>
    <property type="evidence" value="ECO:0007669"/>
    <property type="project" value="UniProtKB-UniRule"/>
</dbReference>
<feature type="binding site" evidence="11">
    <location>
        <position position="417"/>
    </location>
    <ligand>
        <name>substrate</name>
    </ligand>
</feature>